<dbReference type="GO" id="GO:0005789">
    <property type="term" value="C:endoplasmic reticulum membrane"/>
    <property type="evidence" value="ECO:0007669"/>
    <property type="project" value="UniProtKB-SubCell"/>
</dbReference>
<organism evidence="12 13">
    <name type="scientific">Pestalotiopsis fici (strain W106-1 / CGMCC3.15140)</name>
    <dbReference type="NCBI Taxonomy" id="1229662"/>
    <lineage>
        <taxon>Eukaryota</taxon>
        <taxon>Fungi</taxon>
        <taxon>Dikarya</taxon>
        <taxon>Ascomycota</taxon>
        <taxon>Pezizomycotina</taxon>
        <taxon>Sordariomycetes</taxon>
        <taxon>Xylariomycetidae</taxon>
        <taxon>Amphisphaeriales</taxon>
        <taxon>Sporocadaceae</taxon>
        <taxon>Pestalotiopsis</taxon>
    </lineage>
</organism>
<evidence type="ECO:0000313" key="12">
    <source>
        <dbReference type="EMBL" id="ETS79963.1"/>
    </source>
</evidence>
<dbReference type="GO" id="GO:0032259">
    <property type="term" value="P:methylation"/>
    <property type="evidence" value="ECO:0007669"/>
    <property type="project" value="UniProtKB-KW"/>
</dbReference>
<reference evidence="13" key="1">
    <citation type="journal article" date="2015" name="BMC Genomics">
        <title>Genomic and transcriptomic analysis of the endophytic fungus Pestalotiopsis fici reveals its lifestyle and high potential for synthesis of natural products.</title>
        <authorList>
            <person name="Wang X."/>
            <person name="Zhang X."/>
            <person name="Liu L."/>
            <person name="Xiang M."/>
            <person name="Wang W."/>
            <person name="Sun X."/>
            <person name="Che Y."/>
            <person name="Guo L."/>
            <person name="Liu G."/>
            <person name="Guo L."/>
            <person name="Wang C."/>
            <person name="Yin W.B."/>
            <person name="Stadler M."/>
            <person name="Zhang X."/>
            <person name="Liu X."/>
        </authorList>
    </citation>
    <scope>NUCLEOTIDE SEQUENCE [LARGE SCALE GENOMIC DNA]</scope>
    <source>
        <strain evidence="13">W106-1 / CGMCC3.15140</strain>
    </source>
</reference>
<evidence type="ECO:0000256" key="3">
    <source>
        <dbReference type="ARBA" id="ARBA00012151"/>
    </source>
</evidence>
<keyword evidence="13" id="KW-1185">Reference proteome</keyword>
<dbReference type="InterPro" id="IPR025770">
    <property type="entry name" value="PPMT_MeTrfase"/>
</dbReference>
<dbReference type="RefSeq" id="XP_007834264.1">
    <property type="nucleotide sequence ID" value="XM_007836073.1"/>
</dbReference>
<name>W3X1F9_PESFW</name>
<dbReference type="STRING" id="1229662.W3X1F9"/>
<evidence type="ECO:0000256" key="5">
    <source>
        <dbReference type="ARBA" id="ARBA00022679"/>
    </source>
</evidence>
<keyword evidence="5" id="KW-0808">Transferase</keyword>
<dbReference type="EMBL" id="KI912113">
    <property type="protein sequence ID" value="ETS79963.1"/>
    <property type="molecule type" value="Genomic_DNA"/>
</dbReference>
<keyword evidence="9 10" id="KW-0472">Membrane</keyword>
<feature type="transmembrane region" description="Helical" evidence="10">
    <location>
        <begin position="237"/>
        <end position="258"/>
    </location>
</feature>
<dbReference type="AlphaFoldDB" id="W3X1F9"/>
<dbReference type="eggNOG" id="KOG2628">
    <property type="taxonomic scope" value="Eukaryota"/>
</dbReference>
<dbReference type="Gene3D" id="1.20.120.1630">
    <property type="match status" value="1"/>
</dbReference>
<keyword evidence="10" id="KW-0256">Endoplasmic reticulum</keyword>
<dbReference type="Proteomes" id="UP000030651">
    <property type="component" value="Unassembled WGS sequence"/>
</dbReference>
<evidence type="ECO:0000256" key="7">
    <source>
        <dbReference type="ARBA" id="ARBA00022692"/>
    </source>
</evidence>
<evidence type="ECO:0000256" key="1">
    <source>
        <dbReference type="ARBA" id="ARBA00004141"/>
    </source>
</evidence>
<evidence type="ECO:0000256" key="10">
    <source>
        <dbReference type="RuleBase" id="RU362022"/>
    </source>
</evidence>
<comment type="subcellular location">
    <subcellularLocation>
        <location evidence="10">Endoplasmic reticulum membrane</location>
        <topology evidence="10">Multi-pass membrane protein</topology>
    </subcellularLocation>
    <subcellularLocation>
        <location evidence="1">Membrane</location>
        <topology evidence="1">Multi-pass membrane protein</topology>
    </subcellularLocation>
</comment>
<evidence type="ECO:0000256" key="9">
    <source>
        <dbReference type="ARBA" id="ARBA00023136"/>
    </source>
</evidence>
<keyword evidence="4 10" id="KW-0489">Methyltransferase</keyword>
<feature type="transmembrane region" description="Helical" evidence="10">
    <location>
        <begin position="211"/>
        <end position="230"/>
    </location>
</feature>
<dbReference type="GeneID" id="19272505"/>
<evidence type="ECO:0000256" key="11">
    <source>
        <dbReference type="SAM" id="MobiDB-lite"/>
    </source>
</evidence>
<evidence type="ECO:0000313" key="13">
    <source>
        <dbReference type="Proteomes" id="UP000030651"/>
    </source>
</evidence>
<feature type="compositionally biased region" description="Pro residues" evidence="11">
    <location>
        <begin position="8"/>
        <end position="24"/>
    </location>
</feature>
<accession>W3X1F9</accession>
<gene>
    <name evidence="12" type="ORF">PFICI_07492</name>
</gene>
<dbReference type="OrthoDB" id="422086at2759"/>
<keyword evidence="6 10" id="KW-0949">S-adenosyl-L-methionine</keyword>
<dbReference type="PANTHER" id="PTHR12714:SF9">
    <property type="entry name" value="PROTEIN-S-ISOPRENYLCYSTEINE O-METHYLTRANSFERASE"/>
    <property type="match status" value="1"/>
</dbReference>
<feature type="transmembrane region" description="Helical" evidence="10">
    <location>
        <begin position="140"/>
        <end position="165"/>
    </location>
</feature>
<dbReference type="KEGG" id="pfy:PFICI_07492"/>
<dbReference type="InterPro" id="IPR007269">
    <property type="entry name" value="ICMT_MeTrfase"/>
</dbReference>
<dbReference type="InParanoid" id="W3X1F9"/>
<keyword evidence="8 10" id="KW-1133">Transmembrane helix</keyword>
<dbReference type="OMA" id="ARYNTPQ"/>
<dbReference type="HOGENOM" id="CLU_065200_0_0_1"/>
<evidence type="ECO:0000256" key="4">
    <source>
        <dbReference type="ARBA" id="ARBA00022603"/>
    </source>
</evidence>
<dbReference type="PROSITE" id="PS51564">
    <property type="entry name" value="SAM_ICMT"/>
    <property type="match status" value="1"/>
</dbReference>
<comment type="similarity">
    <text evidence="2 10">Belongs to the class VI-like SAM-binding methyltransferase superfamily. Isoprenylcysteine carboxyl methyltransferase family.</text>
</comment>
<proteinExistence type="inferred from homology"/>
<dbReference type="FunCoup" id="W3X1F9">
    <property type="interactions" value="497"/>
</dbReference>
<dbReference type="Pfam" id="PF04140">
    <property type="entry name" value="ICMT"/>
    <property type="match status" value="1"/>
</dbReference>
<dbReference type="EC" id="2.1.1.100" evidence="3 10"/>
<evidence type="ECO:0000256" key="2">
    <source>
        <dbReference type="ARBA" id="ARBA00009140"/>
    </source>
</evidence>
<evidence type="ECO:0000256" key="8">
    <source>
        <dbReference type="ARBA" id="ARBA00022989"/>
    </source>
</evidence>
<dbReference type="GO" id="GO:0004671">
    <property type="term" value="F:protein C-terminal S-isoprenylcysteine carboxyl O-methyltransferase activity"/>
    <property type="evidence" value="ECO:0007669"/>
    <property type="project" value="UniProtKB-EC"/>
</dbReference>
<keyword evidence="7 10" id="KW-0812">Transmembrane</keyword>
<comment type="catalytic activity">
    <reaction evidence="10">
        <text>[protein]-C-terminal S-[(2E,6E)-farnesyl]-L-cysteine + S-adenosyl-L-methionine = [protein]-C-terminal S-[(2E,6E)-farnesyl]-L-cysteine methyl ester + S-adenosyl-L-homocysteine</text>
        <dbReference type="Rhea" id="RHEA:21672"/>
        <dbReference type="Rhea" id="RHEA-COMP:12125"/>
        <dbReference type="Rhea" id="RHEA-COMP:12126"/>
        <dbReference type="ChEBI" id="CHEBI:57856"/>
        <dbReference type="ChEBI" id="CHEBI:59789"/>
        <dbReference type="ChEBI" id="CHEBI:90510"/>
        <dbReference type="ChEBI" id="CHEBI:90511"/>
        <dbReference type="EC" id="2.1.1.100"/>
    </reaction>
</comment>
<dbReference type="PANTHER" id="PTHR12714">
    <property type="entry name" value="PROTEIN-S ISOPRENYLCYSTEINE O-METHYLTRANSFERASE"/>
    <property type="match status" value="1"/>
</dbReference>
<protein>
    <recommendedName>
        <fullName evidence="3 10">Protein-S-isoprenylcysteine O-methyltransferase</fullName>
        <ecNumber evidence="3 10">2.1.1.100</ecNumber>
    </recommendedName>
</protein>
<sequence length="363" mass="40878">MSASPESATPPTPPPKASPVSPPRAPRKDEPPVGFHYLVNDEIPSTPTWKTSFGPSEKVEEDRAWVSSIASVAKSEEQRRPMWANNKKKDRRISLQLPTIQHVPEEKDADDLLPIASPLSARPSPDKLYFSGKAKSLEGIALRAFCLGIALALSVVAIAAILLFSSSPLWRVPFFFAALSTFHFLEFWTTAKYNTQEAKVDSFLLTANWPMYFIAHSAATIECLFTKLIWPNRSWAPLYTGHILLLIGLILVLIGQFVRATAMMQLGTNFNHIVQDRKKTGHELVTSGIYGVMRHPSYFGFFYWGIGTQIVLGNPICFVAYLAVLWRFFSTRIRAEEAHMARFFGEDFTEYQKRVPTMIPLIR</sequence>
<evidence type="ECO:0000256" key="6">
    <source>
        <dbReference type="ARBA" id="ARBA00022691"/>
    </source>
</evidence>
<feature type="region of interest" description="Disordered" evidence="11">
    <location>
        <begin position="1"/>
        <end position="40"/>
    </location>
</feature>
<feature type="transmembrane region" description="Helical" evidence="10">
    <location>
        <begin position="172"/>
        <end position="191"/>
    </location>
</feature>
<feature type="transmembrane region" description="Helical" evidence="10">
    <location>
        <begin position="301"/>
        <end position="324"/>
    </location>
</feature>